<keyword evidence="1" id="KW-0472">Membrane</keyword>
<feature type="transmembrane region" description="Helical" evidence="1">
    <location>
        <begin position="85"/>
        <end position="105"/>
    </location>
</feature>
<feature type="transmembrane region" description="Helical" evidence="1">
    <location>
        <begin position="377"/>
        <end position="395"/>
    </location>
</feature>
<feature type="transmembrane region" description="Helical" evidence="1">
    <location>
        <begin position="45"/>
        <end position="65"/>
    </location>
</feature>
<organism evidence="2 3">
    <name type="scientific">Prosthecobacter fusiformis</name>
    <dbReference type="NCBI Taxonomy" id="48464"/>
    <lineage>
        <taxon>Bacteria</taxon>
        <taxon>Pseudomonadati</taxon>
        <taxon>Verrucomicrobiota</taxon>
        <taxon>Verrucomicrobiia</taxon>
        <taxon>Verrucomicrobiales</taxon>
        <taxon>Verrucomicrobiaceae</taxon>
        <taxon>Prosthecobacter</taxon>
    </lineage>
</organism>
<keyword evidence="1" id="KW-0812">Transmembrane</keyword>
<accession>A0A4R7RZW1</accession>
<name>A0A4R7RZW1_9BACT</name>
<feature type="transmembrane region" description="Helical" evidence="1">
    <location>
        <begin position="250"/>
        <end position="268"/>
    </location>
</feature>
<sequence length="479" mass="53687">MPLLFSLLLILSGSFGGYEMGTLCLVAAQAILLAGFVAERHVTSAGAFIFMSFLFFGMRPLHLLLEGDMDLFGTLFNLTINQEMLLRGLWWASAGLWCFALGVHLQRMGGGWKIRQLSRLSRDRMLAASQDFFVSSKASNLGLLMQAAALAAMMTMSGGGRGLYGSALGAYAYDFPMVLQGIQIFGIGVALERWRGRKKGAARYRLALSFLMLLMTSWLAREVTIFRGAYITPLMAAGLCLMFRYRGRVSYFWLIVPLVFLLPLFRTLGETRMLENKGVKSELADQVAEVLNPASYWRFFDSGGDMNIFDTFVAANEWEPTKKPYLMSWIYVPLHIVPRKLWAGKPEKGLLQDVGYTHGAPYSPGIAGFFIGDGGRVWMLGCMLVLGGILSWMDMKILKMRPGYFKICAYGLVAVNALYLTRFFLWQYTYQLLYMLLPCWGLSKLVKFARLRGQGYGDPSEVETSNVDLERMKIPEAGK</sequence>
<evidence type="ECO:0000313" key="3">
    <source>
        <dbReference type="Proteomes" id="UP000295662"/>
    </source>
</evidence>
<evidence type="ECO:0000313" key="2">
    <source>
        <dbReference type="EMBL" id="TDU71421.1"/>
    </source>
</evidence>
<feature type="transmembrane region" description="Helical" evidence="1">
    <location>
        <begin position="202"/>
        <end position="219"/>
    </location>
</feature>
<dbReference type="EMBL" id="SOCA01000003">
    <property type="protein sequence ID" value="TDU71421.1"/>
    <property type="molecule type" value="Genomic_DNA"/>
</dbReference>
<keyword evidence="1" id="KW-1133">Transmembrane helix</keyword>
<protein>
    <recommendedName>
        <fullName evidence="4">Oligosaccharide repeat unit polymerase</fullName>
    </recommendedName>
</protein>
<feature type="transmembrane region" description="Helical" evidence="1">
    <location>
        <begin position="20"/>
        <end position="38"/>
    </location>
</feature>
<proteinExistence type="predicted"/>
<evidence type="ECO:0008006" key="4">
    <source>
        <dbReference type="Google" id="ProtNLM"/>
    </source>
</evidence>
<feature type="transmembrane region" description="Helical" evidence="1">
    <location>
        <begin position="407"/>
        <end position="426"/>
    </location>
</feature>
<feature type="transmembrane region" description="Helical" evidence="1">
    <location>
        <begin position="170"/>
        <end position="190"/>
    </location>
</feature>
<feature type="transmembrane region" description="Helical" evidence="1">
    <location>
        <begin position="225"/>
        <end position="243"/>
    </location>
</feature>
<evidence type="ECO:0000256" key="1">
    <source>
        <dbReference type="SAM" id="Phobius"/>
    </source>
</evidence>
<dbReference type="RefSeq" id="WP_133795575.1">
    <property type="nucleotide sequence ID" value="NZ_SOCA01000003.1"/>
</dbReference>
<dbReference type="AlphaFoldDB" id="A0A4R7RZW1"/>
<gene>
    <name evidence="2" type="ORF">EI77_02545</name>
</gene>
<comment type="caution">
    <text evidence="2">The sequence shown here is derived from an EMBL/GenBank/DDBJ whole genome shotgun (WGS) entry which is preliminary data.</text>
</comment>
<dbReference type="OrthoDB" id="9993400at2"/>
<reference evidence="2 3" key="1">
    <citation type="submission" date="2019-03" db="EMBL/GenBank/DDBJ databases">
        <title>Genomic Encyclopedia of Archaeal and Bacterial Type Strains, Phase II (KMG-II): from individual species to whole genera.</title>
        <authorList>
            <person name="Goeker M."/>
        </authorList>
    </citation>
    <scope>NUCLEOTIDE SEQUENCE [LARGE SCALE GENOMIC DNA]</scope>
    <source>
        <strain evidence="2 3">ATCC 25309</strain>
    </source>
</reference>
<feature type="transmembrane region" description="Helical" evidence="1">
    <location>
        <begin position="143"/>
        <end position="164"/>
    </location>
</feature>
<keyword evidence="3" id="KW-1185">Reference proteome</keyword>
<dbReference type="Proteomes" id="UP000295662">
    <property type="component" value="Unassembled WGS sequence"/>
</dbReference>